<keyword evidence="5 8" id="KW-1133">Transmembrane helix</keyword>
<keyword evidence="3" id="KW-1003">Cell membrane</keyword>
<organism evidence="9 10">
    <name type="scientific">Streptomyces parvus</name>
    <dbReference type="NCBI Taxonomy" id="66428"/>
    <lineage>
        <taxon>Bacteria</taxon>
        <taxon>Bacillati</taxon>
        <taxon>Actinomycetota</taxon>
        <taxon>Actinomycetes</taxon>
        <taxon>Kitasatosporales</taxon>
        <taxon>Streptomycetaceae</taxon>
        <taxon>Streptomyces</taxon>
    </lineage>
</organism>
<dbReference type="Gene3D" id="1.10.3730.20">
    <property type="match status" value="1"/>
</dbReference>
<accession>A0A5D4JFE4</accession>
<keyword evidence="6 8" id="KW-0472">Membrane</keyword>
<evidence type="ECO:0000256" key="3">
    <source>
        <dbReference type="ARBA" id="ARBA00022475"/>
    </source>
</evidence>
<dbReference type="AlphaFoldDB" id="A0A5D4JFE4"/>
<evidence type="ECO:0000256" key="4">
    <source>
        <dbReference type="ARBA" id="ARBA00022692"/>
    </source>
</evidence>
<comment type="subcellular location">
    <subcellularLocation>
        <location evidence="1 7">Cell membrane</location>
        <topology evidence="1 7">Multi-pass membrane protein</topology>
    </subcellularLocation>
</comment>
<feature type="transmembrane region" description="Helical" evidence="8">
    <location>
        <begin position="106"/>
        <end position="124"/>
    </location>
</feature>
<dbReference type="InterPro" id="IPR037185">
    <property type="entry name" value="EmrE-like"/>
</dbReference>
<feature type="transmembrane region" description="Helical" evidence="8">
    <location>
        <begin position="79"/>
        <end position="100"/>
    </location>
</feature>
<comment type="similarity">
    <text evidence="7">Belongs to the drug/metabolite transporter (DMT) superfamily. Small multidrug resistance (SMR) (TC 2.A.7.1) family.</text>
</comment>
<protein>
    <submittedName>
        <fullName evidence="9">Multidrug efflux SMR transporter</fullName>
    </submittedName>
</protein>
<sequence length="153" mass="15712">MSNAAQNTATATSTATAKNSSTNAWLSLLLAGVFEIGYALAVGGSEGFTVLTWSLVAVVFFLLTLYALSLALRTIDVSIGYAVWAGIGAVGAAVLGPLFFDETLTVAKGVWLAVIIVGVIWLKLADRTKPAAEAVAPAPSTGRLADRADAVRA</sequence>
<name>A0A5D4JFE4_9ACTN</name>
<keyword evidence="4 7" id="KW-0812">Transmembrane</keyword>
<dbReference type="GO" id="GO:0005886">
    <property type="term" value="C:plasma membrane"/>
    <property type="evidence" value="ECO:0007669"/>
    <property type="project" value="UniProtKB-SubCell"/>
</dbReference>
<dbReference type="RefSeq" id="WP_148902954.1">
    <property type="nucleotide sequence ID" value="NZ_VSZQ01000078.1"/>
</dbReference>
<evidence type="ECO:0000256" key="8">
    <source>
        <dbReference type="SAM" id="Phobius"/>
    </source>
</evidence>
<dbReference type="SUPFAM" id="SSF103481">
    <property type="entry name" value="Multidrug resistance efflux transporter EmrE"/>
    <property type="match status" value="1"/>
</dbReference>
<dbReference type="GO" id="GO:0022857">
    <property type="term" value="F:transmembrane transporter activity"/>
    <property type="evidence" value="ECO:0007669"/>
    <property type="project" value="InterPro"/>
</dbReference>
<dbReference type="Proteomes" id="UP000323242">
    <property type="component" value="Unassembled WGS sequence"/>
</dbReference>
<keyword evidence="10" id="KW-1185">Reference proteome</keyword>
<dbReference type="InterPro" id="IPR000390">
    <property type="entry name" value="Small_drug/metabolite_transptr"/>
</dbReference>
<evidence type="ECO:0000256" key="1">
    <source>
        <dbReference type="ARBA" id="ARBA00004651"/>
    </source>
</evidence>
<evidence type="ECO:0000256" key="5">
    <source>
        <dbReference type="ARBA" id="ARBA00022989"/>
    </source>
</evidence>
<evidence type="ECO:0000256" key="6">
    <source>
        <dbReference type="ARBA" id="ARBA00023136"/>
    </source>
</evidence>
<dbReference type="EMBL" id="VSZQ01000078">
    <property type="protein sequence ID" value="TYR63524.1"/>
    <property type="molecule type" value="Genomic_DNA"/>
</dbReference>
<evidence type="ECO:0000313" key="9">
    <source>
        <dbReference type="EMBL" id="TYR63524.1"/>
    </source>
</evidence>
<gene>
    <name evidence="9" type="ORF">FY004_16300</name>
</gene>
<reference evidence="9 10" key="1">
    <citation type="submission" date="2019-08" db="EMBL/GenBank/DDBJ databases">
        <title>Draft genome for granaticin producer strain Streptomyces parvus C05.</title>
        <authorList>
            <person name="Gonzalez-Pimentel J.L."/>
        </authorList>
    </citation>
    <scope>NUCLEOTIDE SEQUENCE [LARGE SCALE GENOMIC DNA]</scope>
    <source>
        <strain evidence="9 10">C05</strain>
    </source>
</reference>
<feature type="transmembrane region" description="Helical" evidence="8">
    <location>
        <begin position="50"/>
        <end position="72"/>
    </location>
</feature>
<evidence type="ECO:0000256" key="7">
    <source>
        <dbReference type="RuleBase" id="RU003942"/>
    </source>
</evidence>
<feature type="transmembrane region" description="Helical" evidence="8">
    <location>
        <begin position="24"/>
        <end position="44"/>
    </location>
</feature>
<dbReference type="Pfam" id="PF00893">
    <property type="entry name" value="Multi_Drug_Res"/>
    <property type="match status" value="1"/>
</dbReference>
<keyword evidence="2" id="KW-0813">Transport</keyword>
<dbReference type="InterPro" id="IPR045324">
    <property type="entry name" value="Small_multidrug_res"/>
</dbReference>
<dbReference type="PANTHER" id="PTHR30561">
    <property type="entry name" value="SMR FAMILY PROTON-DEPENDENT DRUG EFFLUX TRANSPORTER SUGE"/>
    <property type="match status" value="1"/>
</dbReference>
<evidence type="ECO:0000256" key="2">
    <source>
        <dbReference type="ARBA" id="ARBA00022448"/>
    </source>
</evidence>
<proteinExistence type="inferred from homology"/>
<dbReference type="PANTHER" id="PTHR30561:SF0">
    <property type="entry name" value="GUANIDINIUM EXPORTER"/>
    <property type="match status" value="1"/>
</dbReference>
<comment type="caution">
    <text evidence="9">The sequence shown here is derived from an EMBL/GenBank/DDBJ whole genome shotgun (WGS) entry which is preliminary data.</text>
</comment>
<evidence type="ECO:0000313" key="10">
    <source>
        <dbReference type="Proteomes" id="UP000323242"/>
    </source>
</evidence>